<evidence type="ECO:0000313" key="1">
    <source>
        <dbReference type="EMBL" id="CAH1155804.1"/>
    </source>
</evidence>
<dbReference type="InterPro" id="IPR036728">
    <property type="entry name" value="PBP_GOBP_sf"/>
</dbReference>
<dbReference type="CDD" id="cd23992">
    <property type="entry name" value="PBP_GOBP"/>
    <property type="match status" value="1"/>
</dbReference>
<reference evidence="1" key="2">
    <citation type="submission" date="2022-10" db="EMBL/GenBank/DDBJ databases">
        <authorList>
            <consortium name="ENA_rothamsted_submissions"/>
            <consortium name="culmorum"/>
            <person name="King R."/>
        </authorList>
    </citation>
    <scope>NUCLEOTIDE SEQUENCE</scope>
</reference>
<dbReference type="Proteomes" id="UP001153737">
    <property type="component" value="Chromosome 2"/>
</dbReference>
<dbReference type="GO" id="GO:0005549">
    <property type="term" value="F:odorant binding"/>
    <property type="evidence" value="ECO:0007669"/>
    <property type="project" value="InterPro"/>
</dbReference>
<dbReference type="Pfam" id="PF01395">
    <property type="entry name" value="PBP_GOBP"/>
    <property type="match status" value="1"/>
</dbReference>
<gene>
    <name evidence="1" type="ORF">PHAECO_LOCUS6547</name>
</gene>
<dbReference type="SUPFAM" id="SSF47565">
    <property type="entry name" value="Insect pheromone/odorant-binding proteins"/>
    <property type="match status" value="1"/>
</dbReference>
<organism evidence="1 2">
    <name type="scientific">Phaedon cochleariae</name>
    <name type="common">Mustard beetle</name>
    <dbReference type="NCBI Taxonomy" id="80249"/>
    <lineage>
        <taxon>Eukaryota</taxon>
        <taxon>Metazoa</taxon>
        <taxon>Ecdysozoa</taxon>
        <taxon>Arthropoda</taxon>
        <taxon>Hexapoda</taxon>
        <taxon>Insecta</taxon>
        <taxon>Pterygota</taxon>
        <taxon>Neoptera</taxon>
        <taxon>Endopterygota</taxon>
        <taxon>Coleoptera</taxon>
        <taxon>Polyphaga</taxon>
        <taxon>Cucujiformia</taxon>
        <taxon>Chrysomeloidea</taxon>
        <taxon>Chrysomelidae</taxon>
        <taxon>Chrysomelinae</taxon>
        <taxon>Chrysomelini</taxon>
        <taxon>Phaedon</taxon>
    </lineage>
</organism>
<reference evidence="1" key="1">
    <citation type="submission" date="2022-01" db="EMBL/GenBank/DDBJ databases">
        <authorList>
            <person name="King R."/>
        </authorList>
    </citation>
    <scope>NUCLEOTIDE SEQUENCE</scope>
</reference>
<name>A0A9P0DN09_PHACE</name>
<dbReference type="Gene3D" id="1.10.238.20">
    <property type="entry name" value="Pheromone/general odorant binding protein domain"/>
    <property type="match status" value="1"/>
</dbReference>
<dbReference type="PANTHER" id="PTHR21364">
    <property type="entry name" value="GENERAL ODORANT-BINDING PROTEIN 19A"/>
    <property type="match status" value="1"/>
</dbReference>
<proteinExistence type="predicted"/>
<accession>A0A9P0DN09</accession>
<dbReference type="AlphaFoldDB" id="A0A9P0DN09"/>
<dbReference type="PANTHER" id="PTHR21364:SF2">
    <property type="entry name" value="GENERAL ODORANT-BINDING PROTEIN 19A"/>
    <property type="match status" value="1"/>
</dbReference>
<keyword evidence="2" id="KW-1185">Reference proteome</keyword>
<protein>
    <submittedName>
        <fullName evidence="1">Uncharacterized protein</fullName>
    </submittedName>
</protein>
<dbReference type="EMBL" id="OU896708">
    <property type="protein sequence ID" value="CAH1155804.1"/>
    <property type="molecule type" value="Genomic_DNA"/>
</dbReference>
<evidence type="ECO:0000313" key="2">
    <source>
        <dbReference type="Proteomes" id="UP001153737"/>
    </source>
</evidence>
<dbReference type="OrthoDB" id="6610259at2759"/>
<dbReference type="InterPro" id="IPR006170">
    <property type="entry name" value="PBP/GOBP"/>
</dbReference>
<sequence length="92" mass="10234">MRAGNFEQGKTAQCYMLCIINTYKLLTKEGSFDWETGVKTIKSVAPERVAGPGSESIKNCKDAMVTKDNKCMGALEIAKCLYDDNPQNYFLP</sequence>